<dbReference type="Pfam" id="PF02514">
    <property type="entry name" value="CobN-Mg_chel"/>
    <property type="match status" value="2"/>
</dbReference>
<protein>
    <submittedName>
        <fullName evidence="5">Cobalamin biosynthesis protein CobN</fullName>
    </submittedName>
</protein>
<evidence type="ECO:0000256" key="2">
    <source>
        <dbReference type="SAM" id="Phobius"/>
    </source>
</evidence>
<evidence type="ECO:0000256" key="3">
    <source>
        <dbReference type="SAM" id="SignalP"/>
    </source>
</evidence>
<organism evidence="5 6">
    <name type="scientific">Thioalkalivibrio halophilus</name>
    <dbReference type="NCBI Taxonomy" id="252474"/>
    <lineage>
        <taxon>Bacteria</taxon>
        <taxon>Pseudomonadati</taxon>
        <taxon>Pseudomonadota</taxon>
        <taxon>Gammaproteobacteria</taxon>
        <taxon>Chromatiales</taxon>
        <taxon>Ectothiorhodospiraceae</taxon>
        <taxon>Thioalkalivibrio</taxon>
    </lineage>
</organism>
<proteinExistence type="predicted"/>
<feature type="compositionally biased region" description="Acidic residues" evidence="1">
    <location>
        <begin position="1476"/>
        <end position="1485"/>
    </location>
</feature>
<evidence type="ECO:0000256" key="1">
    <source>
        <dbReference type="SAM" id="MobiDB-lite"/>
    </source>
</evidence>
<comment type="caution">
    <text evidence="5">The sequence shown here is derived from an EMBL/GenBank/DDBJ whole genome shotgun (WGS) entry which is preliminary data.</text>
</comment>
<dbReference type="Proteomes" id="UP000189177">
    <property type="component" value="Unassembled WGS sequence"/>
</dbReference>
<feature type="domain" description="CobN/magnesium chelatase" evidence="4">
    <location>
        <begin position="932"/>
        <end position="1390"/>
    </location>
</feature>
<reference evidence="5 6" key="1">
    <citation type="submission" date="2017-02" db="EMBL/GenBank/DDBJ databases">
        <title>Genomic diversity within the haloalkaliphilic genus Thioalkalivibrio.</title>
        <authorList>
            <person name="Ahn A.-C."/>
            <person name="Meier-Kolthoff J."/>
            <person name="Overmars L."/>
            <person name="Richter M."/>
            <person name="Woyke T."/>
            <person name="Sorokin D.Y."/>
            <person name="Muyzer G."/>
        </authorList>
    </citation>
    <scope>NUCLEOTIDE SEQUENCE [LARGE SCALE GENOMIC DNA]</scope>
    <source>
        <strain evidence="5 6">HL17</strain>
    </source>
</reference>
<dbReference type="STRING" id="252474.B1A74_08190"/>
<feature type="region of interest" description="Disordered" evidence="1">
    <location>
        <begin position="1463"/>
        <end position="1491"/>
    </location>
</feature>
<feature type="transmembrane region" description="Helical" evidence="2">
    <location>
        <begin position="1499"/>
        <end position="1519"/>
    </location>
</feature>
<evidence type="ECO:0000259" key="4">
    <source>
        <dbReference type="Pfam" id="PF02514"/>
    </source>
</evidence>
<dbReference type="PANTHER" id="PTHR44119:SF4">
    <property type="entry name" value="AEROBIC COBALTOCHELATASE SUBUNIT COBN"/>
    <property type="match status" value="1"/>
</dbReference>
<feature type="region of interest" description="Disordered" evidence="1">
    <location>
        <begin position="146"/>
        <end position="165"/>
    </location>
</feature>
<dbReference type="PANTHER" id="PTHR44119">
    <property type="entry name" value="MAGNESIUM-CHELATASE SUBUNIT CHLH, CHLOROPLASTIC"/>
    <property type="match status" value="1"/>
</dbReference>
<keyword evidence="2" id="KW-0812">Transmembrane</keyword>
<sequence>MSTWKKRSPLLLALLLPGVPAADTNPSPHILGIVSDRSAAEVTAGAHRFLEAFPESDVRLRTPEQLADKDDSEVIALWQDADAVLVAAVLGDEVGRLTRLLRERGPDAEVPLLAINSDRELTSLSRLDGEQPLAGLEDDERTELAANPDADEDPHEHLREQRQAFPEQAGWLTGRAYYQGRTPESMEGLMRWLAAEAGHDIDVPRPDPRETIRFYHDGRAVNDAAAMELDERPAVALLDLDTGDRPGDRALLDAACDALESRDLQCFGVLARWGGASRQAVEDLAQSAAPADLAGIVSLQDFVIGGGGNREAVAGALGELDVPVVKGLRLASRSEDEWRVAHDGIPRDSVHYQVAMPELQGVSQPTVLAAAGEPEIDDRTGVRLMLSEPIRERVDAVAERMARWQRLRERSNADKRVAIVYYNHPPGRHNIGADKLDVPESLLETLDLLRDAGYDTGDHPEDAEALLDDIQDRGVNLPEHADAAADIAGRVASLDAETYRSYFETLPETVQAELVHGPVGYLHERLLKARELGATDAAERALENGIGDLRHMVQNHSHDAQERAQSLIDQLEREWEALLDGGGDLARAESLRDALTRTGIPGLSGWGEPPGEAMIHDGAMHFPGIAYGNVFIGPQPPRGWEVSERLLHANTTFPPTHQYVGFYHWLRDHFEADALVYMGRHSTREFLPRRRAGLAPDDYPELLGGPLPVLYPYIVDGVGEGIQAKRRAQGVIISHLTPALATTELYDDLLELRQLVESYEASTDPNSPTQARAAETLLARIEELGLSETIEEAMDAHDHDHGHDEEHAHEGDDHHNHDHSGERGKEHDREHEHEHEHDRHEDHAEGYDGKHAHEHEHAHEHGAGNGHEEDHEAGLADLDEELLVHDVGHWVTDMQEEHMPLGLHVLARDWDGEAVDTMLDSMAGDAEPDAAMREALEGSPANEGANLLAGLEGRFVPPSRGNDPVRTPDVLPTGRNFHALSSDLVPTRIAWSLGQDLAADAREQGDPEAEGSEAVVLWASDTVRDEGVMVAFGLDMLGVKPEWNSRGIVEGLKLMDLDEADRERRRDALFTTSGLFRDLYEDQLVWLDQAARLALDGSSKTIRAEYPHLDEALDEALKPLGEDLRDPGREPLESNDVASQWVADTRALKSDGVEAVEAGRQAALRVFGTAPGAYGAGVNRLADRSGAWEDRAELADAYARRMGHAYGAGTRGEPAHEAFDARLEGVGRTYLGRASHLYGLLDNDDGFDFQGGLSAAVEHARGTPPDNRILQHADPDNPRVESLQRALMTELHGQNLNPQWIEPLMDHGYAGARTFTADFVNNLWGWQVTSPHVIGSEAWDHVHDVYLQDRHDLGLDEFLEDGHKVHVKTHMQATLLVAASREFWDADPEVLQALSEDFAELVAEHGLPGSGHTRPDHPVLDEVAERLDDAELAEAFDAVREAAQIEREPAETDPARMAEIQPLEQPDAREMQEAPEPAEVEAAEVEDGRESGEARAMPWIPWLVSGALFVLLLGGIVAGRRR</sequence>
<feature type="signal peptide" evidence="3">
    <location>
        <begin position="1"/>
        <end position="21"/>
    </location>
</feature>
<feature type="domain" description="CobN/magnesium chelatase" evidence="4">
    <location>
        <begin position="176"/>
        <end position="515"/>
    </location>
</feature>
<evidence type="ECO:0000313" key="5">
    <source>
        <dbReference type="EMBL" id="OOC09946.1"/>
    </source>
</evidence>
<keyword evidence="3" id="KW-0732">Signal</keyword>
<dbReference type="InterPro" id="IPR003672">
    <property type="entry name" value="CobN/Mg_chltase"/>
</dbReference>
<accession>A0A1V2ZXZ5</accession>
<gene>
    <name evidence="5" type="ORF">B1A74_08190</name>
</gene>
<dbReference type="CDD" id="cd10150">
    <property type="entry name" value="CobN_like"/>
    <property type="match status" value="1"/>
</dbReference>
<keyword evidence="2" id="KW-0472">Membrane</keyword>
<dbReference type="EMBL" id="MUZR01000028">
    <property type="protein sequence ID" value="OOC09946.1"/>
    <property type="molecule type" value="Genomic_DNA"/>
</dbReference>
<feature type="chain" id="PRO_5010711209" evidence="3">
    <location>
        <begin position="22"/>
        <end position="1522"/>
    </location>
</feature>
<keyword evidence="2" id="KW-1133">Transmembrane helix</keyword>
<name>A0A1V2ZXZ5_9GAMM</name>
<feature type="region of interest" description="Disordered" evidence="1">
    <location>
        <begin position="797"/>
        <end position="846"/>
    </location>
</feature>
<keyword evidence="6" id="KW-1185">Reference proteome</keyword>
<evidence type="ECO:0000313" key="6">
    <source>
        <dbReference type="Proteomes" id="UP000189177"/>
    </source>
</evidence>